<dbReference type="EMBL" id="CP013189">
    <property type="protein sequence ID" value="ALO45108.1"/>
    <property type="molecule type" value="Genomic_DNA"/>
</dbReference>
<dbReference type="STRING" id="1249552.PS2015_421"/>
<dbReference type="Pfam" id="PF04340">
    <property type="entry name" value="DUF484"/>
    <property type="match status" value="1"/>
</dbReference>
<gene>
    <name evidence="1" type="ORF">PS2015_421</name>
</gene>
<dbReference type="PANTHER" id="PTHR38765:SF1">
    <property type="entry name" value="DUF484 DOMAIN-CONTAINING PROTEIN"/>
    <property type="match status" value="1"/>
</dbReference>
<proteinExistence type="predicted"/>
<reference evidence="1 2" key="1">
    <citation type="submission" date="2015-11" db="EMBL/GenBank/DDBJ databases">
        <authorList>
            <person name="Zhang Y."/>
            <person name="Guo Z."/>
        </authorList>
    </citation>
    <scope>NUCLEOTIDE SEQUENCE [LARGE SCALE GENOMIC DNA]</scope>
    <source>
        <strain evidence="1 2">KCTC 32221</strain>
    </source>
</reference>
<evidence type="ECO:0000313" key="2">
    <source>
        <dbReference type="Proteomes" id="UP000065641"/>
    </source>
</evidence>
<accession>A0A0S2KAL0</accession>
<dbReference type="RefSeq" id="WP_058020610.1">
    <property type="nucleotide sequence ID" value="NZ_CP013189.1"/>
</dbReference>
<dbReference type="OrthoDB" id="8525200at2"/>
<sequence>MATDVKSAKAISNPELNADDVAVYLKNHPDFFTDRDSLLADMTVPHESGKAISLLERQVKILRDRSIESRHTLNELLENARYNDQLFSVTRNLVLMLLEENDLTHLCSVTESSLGTQPGIDACRLIVLDTPEVAGELQSAFPAVFRSKKVVTQALDKAASRVLFPSTATPLRSAALCPVTYHRDLLALLVIGNHSQEYFTAELDTLFLDFIAEVLGALINRLNA</sequence>
<dbReference type="Gene3D" id="3.30.450.40">
    <property type="match status" value="1"/>
</dbReference>
<dbReference type="InterPro" id="IPR029016">
    <property type="entry name" value="GAF-like_dom_sf"/>
</dbReference>
<evidence type="ECO:0008006" key="3">
    <source>
        <dbReference type="Google" id="ProtNLM"/>
    </source>
</evidence>
<dbReference type="SUPFAM" id="SSF55781">
    <property type="entry name" value="GAF domain-like"/>
    <property type="match status" value="1"/>
</dbReference>
<keyword evidence="2" id="KW-1185">Reference proteome</keyword>
<evidence type="ECO:0000313" key="1">
    <source>
        <dbReference type="EMBL" id="ALO45108.1"/>
    </source>
</evidence>
<dbReference type="AlphaFoldDB" id="A0A0S2KAL0"/>
<dbReference type="Proteomes" id="UP000065641">
    <property type="component" value="Chromosome"/>
</dbReference>
<protein>
    <recommendedName>
        <fullName evidence="3">Phytochrome sensor protein</fullName>
    </recommendedName>
</protein>
<organism evidence="1 2">
    <name type="scientific">Pseudohongiella spirulinae</name>
    <dbReference type="NCBI Taxonomy" id="1249552"/>
    <lineage>
        <taxon>Bacteria</taxon>
        <taxon>Pseudomonadati</taxon>
        <taxon>Pseudomonadota</taxon>
        <taxon>Gammaproteobacteria</taxon>
        <taxon>Pseudomonadales</taxon>
        <taxon>Pseudohongiellaceae</taxon>
        <taxon>Pseudohongiella</taxon>
    </lineage>
</organism>
<name>A0A0S2KAL0_9GAMM</name>
<dbReference type="PANTHER" id="PTHR38765">
    <property type="entry name" value="DUF484 DOMAIN-CONTAINING PROTEIN"/>
    <property type="match status" value="1"/>
</dbReference>
<dbReference type="KEGG" id="pspi:PS2015_421"/>
<dbReference type="InterPro" id="IPR007435">
    <property type="entry name" value="DUF484"/>
</dbReference>